<feature type="binding site" evidence="3">
    <location>
        <position position="138"/>
    </location>
    <ligand>
        <name>a divalent metal cation</name>
        <dbReference type="ChEBI" id="CHEBI:60240"/>
    </ligand>
</feature>
<dbReference type="OrthoDB" id="9807509at2"/>
<keyword evidence="2 3" id="KW-0479">Metal-binding</keyword>
<gene>
    <name evidence="4" type="ORF">C5750_22100</name>
</gene>
<dbReference type="GO" id="GO:0046872">
    <property type="term" value="F:metal ion binding"/>
    <property type="evidence" value="ECO:0007669"/>
    <property type="project" value="UniProtKB-KW"/>
</dbReference>
<feature type="binding site" evidence="3">
    <location>
        <position position="53"/>
    </location>
    <ligand>
        <name>a divalent metal cation</name>
        <dbReference type="ChEBI" id="CHEBI:60240"/>
    </ligand>
</feature>
<evidence type="ECO:0000313" key="4">
    <source>
        <dbReference type="EMBL" id="PRD50033.1"/>
    </source>
</evidence>
<dbReference type="PANTHER" id="PTHR37302">
    <property type="entry name" value="SLR1116 PROTEIN"/>
    <property type="match status" value="1"/>
</dbReference>
<feature type="binding site" evidence="3">
    <location>
        <position position="142"/>
    </location>
    <ligand>
        <name>a divalent metal cation</name>
        <dbReference type="ChEBI" id="CHEBI:60240"/>
    </ligand>
</feature>
<dbReference type="Gene3D" id="1.20.120.450">
    <property type="entry name" value="dinb family like domain"/>
    <property type="match status" value="1"/>
</dbReference>
<evidence type="ECO:0000256" key="2">
    <source>
        <dbReference type="ARBA" id="ARBA00022723"/>
    </source>
</evidence>
<dbReference type="EMBL" id="PVBT01000008">
    <property type="protein sequence ID" value="PRD50033.1"/>
    <property type="molecule type" value="Genomic_DNA"/>
</dbReference>
<dbReference type="Pfam" id="PF05163">
    <property type="entry name" value="DinB"/>
    <property type="match status" value="1"/>
</dbReference>
<organism evidence="4 5">
    <name type="scientific">Phyllobacterium myrsinacearum</name>
    <dbReference type="NCBI Taxonomy" id="28101"/>
    <lineage>
        <taxon>Bacteria</taxon>
        <taxon>Pseudomonadati</taxon>
        <taxon>Pseudomonadota</taxon>
        <taxon>Alphaproteobacteria</taxon>
        <taxon>Hyphomicrobiales</taxon>
        <taxon>Phyllobacteriaceae</taxon>
        <taxon>Phyllobacterium</taxon>
    </lineage>
</organism>
<evidence type="ECO:0000313" key="5">
    <source>
        <dbReference type="Proteomes" id="UP000238563"/>
    </source>
</evidence>
<dbReference type="InterPro" id="IPR007837">
    <property type="entry name" value="DinB"/>
</dbReference>
<comment type="similarity">
    <text evidence="1">Belongs to the DinB family.</text>
</comment>
<dbReference type="Proteomes" id="UP000238563">
    <property type="component" value="Unassembled WGS sequence"/>
</dbReference>
<dbReference type="AlphaFoldDB" id="A0A2S9JB69"/>
<sequence>MSDNALRDHFSAMARNSAWSNHRLLGACAGLTAAEFAQERVSFFPSLQMTLNHNLVVDHIYLADMTGAGRKNISLAGDIPFPKLADLRQAQETFDADLIAFCDGLSAPDLDRIIMIEWHDGQASQEPLHRVLSHLFVHQIHHRGQAHAMLAGTNVPPPQLDEFFLNYDIPRRKGEPFAT</sequence>
<protein>
    <submittedName>
        <fullName evidence="4">Damage-inducible protein DinB</fullName>
    </submittedName>
</protein>
<evidence type="ECO:0000256" key="3">
    <source>
        <dbReference type="PIRSR" id="PIRSR607837-1"/>
    </source>
</evidence>
<keyword evidence="5" id="KW-1185">Reference proteome</keyword>
<reference evidence="4 5" key="1">
    <citation type="submission" date="2018-02" db="EMBL/GenBank/DDBJ databases">
        <title>The draft genome of Phyllobacterium myrsinacearum DSM5892.</title>
        <authorList>
            <person name="Li L."/>
            <person name="Liu L."/>
            <person name="Zhang X."/>
            <person name="Wang T."/>
        </authorList>
    </citation>
    <scope>NUCLEOTIDE SEQUENCE [LARGE SCALE GENOMIC DNA]</scope>
    <source>
        <strain evidence="4 5">DSM 5892</strain>
    </source>
</reference>
<dbReference type="RefSeq" id="WP_105736839.1">
    <property type="nucleotide sequence ID" value="NZ_PVBT01000008.1"/>
</dbReference>
<name>A0A2S9JB69_9HYPH</name>
<dbReference type="SUPFAM" id="SSF109854">
    <property type="entry name" value="DinB/YfiT-like putative metalloenzymes"/>
    <property type="match status" value="1"/>
</dbReference>
<dbReference type="InterPro" id="IPR034660">
    <property type="entry name" value="DinB/YfiT-like"/>
</dbReference>
<comment type="caution">
    <text evidence="4">The sequence shown here is derived from an EMBL/GenBank/DDBJ whole genome shotgun (WGS) entry which is preliminary data.</text>
</comment>
<evidence type="ECO:0000256" key="1">
    <source>
        <dbReference type="ARBA" id="ARBA00008635"/>
    </source>
</evidence>
<proteinExistence type="inferred from homology"/>
<dbReference type="PANTHER" id="PTHR37302:SF3">
    <property type="entry name" value="DAMAGE-INDUCIBLE PROTEIN DINB"/>
    <property type="match status" value="1"/>
</dbReference>
<accession>A0A2S9JB69</accession>